<protein>
    <submittedName>
        <fullName evidence="2">Uncharacterized protein</fullName>
    </submittedName>
</protein>
<reference evidence="2" key="1">
    <citation type="submission" date="2018-11" db="EMBL/GenBank/DDBJ databases">
        <authorList>
            <person name="Grassa J C."/>
        </authorList>
    </citation>
    <scope>NUCLEOTIDE SEQUENCE [LARGE SCALE GENOMIC DNA]</scope>
</reference>
<keyword evidence="3" id="KW-1185">Reference proteome</keyword>
<dbReference type="Gramene" id="evm.model.04.1772">
    <property type="protein sequence ID" value="cds.evm.model.04.1772"/>
    <property type="gene ID" value="evm.TU.04.1772"/>
</dbReference>
<evidence type="ECO:0000256" key="1">
    <source>
        <dbReference type="SAM" id="MobiDB-lite"/>
    </source>
</evidence>
<dbReference type="PANTHER" id="PTHR33922:SF2">
    <property type="entry name" value="OS07G0589600 PROTEIN"/>
    <property type="match status" value="1"/>
</dbReference>
<dbReference type="EnsemblPlants" id="evm.model.04.1772">
    <property type="protein sequence ID" value="cds.evm.model.04.1772"/>
    <property type="gene ID" value="evm.TU.04.1772"/>
</dbReference>
<sequence length="284" mass="30849">MGKDHSNSGVDDHQEEEDVSLCDLLVEDLYDAKNDVVTTSSVIETQDDEFAFGGSISTASEMCTADELFFGGQILPLRLSVSSDAGPVRNDTTRKLGSGSEFISSRSSSCSSRSTQHSTTIAITRVTSEPRLGNRNHFFFHPSPKPQIRASSASVNNNYSTTGEKENGAVLNVDKQKRMKFLSGCKCSADAVVAPNVILVKSKGTTPNAGNCSGTSVAKHSLGQQQAHEESKTTSSTTKIKGSNKKVQQHNNADQKQRQKQAMSHHRTYEWLKELSHANLSMHV</sequence>
<proteinExistence type="predicted"/>
<dbReference type="EMBL" id="UZAU01000400">
    <property type="status" value="NOT_ANNOTATED_CDS"/>
    <property type="molecule type" value="Genomic_DNA"/>
</dbReference>
<dbReference type="PANTHER" id="PTHR33922">
    <property type="entry name" value="OS01G0888066 PROTEIN-RELATED"/>
    <property type="match status" value="1"/>
</dbReference>
<evidence type="ECO:0000313" key="2">
    <source>
        <dbReference type="EnsemblPlants" id="cds.evm.model.04.1772"/>
    </source>
</evidence>
<organism evidence="2 3">
    <name type="scientific">Cannabis sativa</name>
    <name type="common">Hemp</name>
    <name type="synonym">Marijuana</name>
    <dbReference type="NCBI Taxonomy" id="3483"/>
    <lineage>
        <taxon>Eukaryota</taxon>
        <taxon>Viridiplantae</taxon>
        <taxon>Streptophyta</taxon>
        <taxon>Embryophyta</taxon>
        <taxon>Tracheophyta</taxon>
        <taxon>Spermatophyta</taxon>
        <taxon>Magnoliopsida</taxon>
        <taxon>eudicotyledons</taxon>
        <taxon>Gunneridae</taxon>
        <taxon>Pentapetalae</taxon>
        <taxon>rosids</taxon>
        <taxon>fabids</taxon>
        <taxon>Rosales</taxon>
        <taxon>Cannabaceae</taxon>
        <taxon>Cannabis</taxon>
    </lineage>
</organism>
<reference evidence="2" key="2">
    <citation type="submission" date="2021-03" db="UniProtKB">
        <authorList>
            <consortium name="EnsemblPlants"/>
        </authorList>
    </citation>
    <scope>IDENTIFICATION</scope>
</reference>
<feature type="compositionally biased region" description="Polar residues" evidence="1">
    <location>
        <begin position="203"/>
        <end position="226"/>
    </location>
</feature>
<name>A0A803PEH8_CANSA</name>
<dbReference type="AlphaFoldDB" id="A0A803PEH8"/>
<dbReference type="Proteomes" id="UP000596661">
    <property type="component" value="Chromosome 4"/>
</dbReference>
<evidence type="ECO:0000313" key="3">
    <source>
        <dbReference type="Proteomes" id="UP000596661"/>
    </source>
</evidence>
<accession>A0A803PEH8</accession>
<feature type="region of interest" description="Disordered" evidence="1">
    <location>
        <begin position="202"/>
        <end position="266"/>
    </location>
</feature>